<evidence type="ECO:0000256" key="4">
    <source>
        <dbReference type="ARBA" id="ARBA00023002"/>
    </source>
</evidence>
<evidence type="ECO:0000256" key="1">
    <source>
        <dbReference type="ARBA" id="ARBA00007992"/>
    </source>
</evidence>
<protein>
    <recommendedName>
        <fullName evidence="6">Cyclic nucleotide-binding domain-containing protein</fullName>
    </recommendedName>
</protein>
<dbReference type="Gene3D" id="3.50.50.60">
    <property type="entry name" value="FAD/NAD(P)-binding domain"/>
    <property type="match status" value="1"/>
</dbReference>
<evidence type="ECO:0000256" key="3">
    <source>
        <dbReference type="ARBA" id="ARBA00022827"/>
    </source>
</evidence>
<dbReference type="OrthoDB" id="16820at2759"/>
<name>A0A1V6N628_PENPO</name>
<proteinExistence type="inferred from homology"/>
<accession>A0A1V6N628</accession>
<keyword evidence="4" id="KW-0560">Oxidoreductase</keyword>
<evidence type="ECO:0000313" key="8">
    <source>
        <dbReference type="Proteomes" id="UP000191408"/>
    </source>
</evidence>
<dbReference type="InterPro" id="IPR036188">
    <property type="entry name" value="FAD/NAD-bd_sf"/>
</dbReference>
<evidence type="ECO:0000259" key="6">
    <source>
        <dbReference type="PROSITE" id="PS50042"/>
    </source>
</evidence>
<keyword evidence="5" id="KW-0503">Monooxygenase</keyword>
<dbReference type="InterPro" id="IPR002938">
    <property type="entry name" value="FAD-bd"/>
</dbReference>
<dbReference type="Proteomes" id="UP000191408">
    <property type="component" value="Unassembled WGS sequence"/>
</dbReference>
<sequence>MEREEDTGISILVVGGGIAGLSFAIEAHRKGHNVRVIERRSRGETFGEMIVITTPALHTPKKWPGFMERARQEGVAPVLNMKKFDGTLIGTFPIGDPKDPSLAIYRSKLHNVLHEYVSQLGIPVEFSATAADFFEAEDNGGVILSDGRRLTADVVVAADGVGTKSWASVVGSKDAPISSGFILYRVTFPAAPALENPVIAKEFARFRDRAFLHAGPGAHVVTCKSENEICYMLTRREDGGDDKEDWAKTTSIDKALKAVEGWEPFMTELINATPNHTVLEWKLVWRNPQPRWASPGGRIVQIGDAAHPFLPTSASGGTMAMEDAYSLAACLQIAGKNDVSLATKVHNHLRFERVSCAQNMGFKNREVFHNTDWDAVAKNPELMGKMVGNWLVHHDPAQYANENYAKCAEHLLKGAPFENTNSVPGYKYKPWTVRELLDASESGNPIQDEGDWS</sequence>
<organism evidence="7 8">
    <name type="scientific">Penicillium polonicum</name>
    <dbReference type="NCBI Taxonomy" id="60169"/>
    <lineage>
        <taxon>Eukaryota</taxon>
        <taxon>Fungi</taxon>
        <taxon>Dikarya</taxon>
        <taxon>Ascomycota</taxon>
        <taxon>Pezizomycotina</taxon>
        <taxon>Eurotiomycetes</taxon>
        <taxon>Eurotiomycetidae</taxon>
        <taxon>Eurotiales</taxon>
        <taxon>Aspergillaceae</taxon>
        <taxon>Penicillium</taxon>
    </lineage>
</organism>
<evidence type="ECO:0000313" key="7">
    <source>
        <dbReference type="EMBL" id="OQD60124.1"/>
    </source>
</evidence>
<reference evidence="8" key="1">
    <citation type="journal article" date="2017" name="Nat. Microbiol.">
        <title>Global analysis of biosynthetic gene clusters reveals vast potential of secondary metabolite production in Penicillium species.</title>
        <authorList>
            <person name="Nielsen J.C."/>
            <person name="Grijseels S."/>
            <person name="Prigent S."/>
            <person name="Ji B."/>
            <person name="Dainat J."/>
            <person name="Nielsen K.F."/>
            <person name="Frisvad J.C."/>
            <person name="Workman M."/>
            <person name="Nielsen J."/>
        </authorList>
    </citation>
    <scope>NUCLEOTIDE SEQUENCE [LARGE SCALE GENOMIC DNA]</scope>
    <source>
        <strain evidence="8">IBT 4502</strain>
    </source>
</reference>
<dbReference type="AlphaFoldDB" id="A0A1V6N628"/>
<gene>
    <name evidence="7" type="ORF">PENPOL_c027G00250</name>
</gene>
<dbReference type="EMBL" id="MDYM01000027">
    <property type="protein sequence ID" value="OQD60124.1"/>
    <property type="molecule type" value="Genomic_DNA"/>
</dbReference>
<dbReference type="PANTHER" id="PTHR13789">
    <property type="entry name" value="MONOOXYGENASE"/>
    <property type="match status" value="1"/>
</dbReference>
<comment type="caution">
    <text evidence="7">The sequence shown here is derived from an EMBL/GenBank/DDBJ whole genome shotgun (WGS) entry which is preliminary data.</text>
</comment>
<dbReference type="SUPFAM" id="SSF54373">
    <property type="entry name" value="FAD-linked reductases, C-terminal domain"/>
    <property type="match status" value="1"/>
</dbReference>
<dbReference type="PRINTS" id="PR00420">
    <property type="entry name" value="RNGMNOXGNASE"/>
</dbReference>
<keyword evidence="2" id="KW-0285">Flavoprotein</keyword>
<dbReference type="Pfam" id="PF01494">
    <property type="entry name" value="FAD_binding_3"/>
    <property type="match status" value="1"/>
</dbReference>
<dbReference type="GO" id="GO:0004497">
    <property type="term" value="F:monooxygenase activity"/>
    <property type="evidence" value="ECO:0007669"/>
    <property type="project" value="UniProtKB-KW"/>
</dbReference>
<dbReference type="STRING" id="60169.A0A1V6N628"/>
<keyword evidence="3" id="KW-0274">FAD</keyword>
<dbReference type="PROSITE" id="PS50042">
    <property type="entry name" value="CNMP_BINDING_3"/>
    <property type="match status" value="1"/>
</dbReference>
<dbReference type="SUPFAM" id="SSF51905">
    <property type="entry name" value="FAD/NAD(P)-binding domain"/>
    <property type="match status" value="1"/>
</dbReference>
<dbReference type="GO" id="GO:0071949">
    <property type="term" value="F:FAD binding"/>
    <property type="evidence" value="ECO:0007669"/>
    <property type="project" value="InterPro"/>
</dbReference>
<evidence type="ECO:0000256" key="5">
    <source>
        <dbReference type="ARBA" id="ARBA00023033"/>
    </source>
</evidence>
<feature type="domain" description="Cyclic nucleotide-binding" evidence="6">
    <location>
        <begin position="1"/>
        <end position="61"/>
    </location>
</feature>
<evidence type="ECO:0000256" key="2">
    <source>
        <dbReference type="ARBA" id="ARBA00022630"/>
    </source>
</evidence>
<comment type="similarity">
    <text evidence="1">Belongs to the paxM FAD-dependent monooxygenase family.</text>
</comment>
<dbReference type="InterPro" id="IPR000595">
    <property type="entry name" value="cNMP-bd_dom"/>
</dbReference>
<dbReference type="InterPro" id="IPR050493">
    <property type="entry name" value="FAD-dep_Monooxygenase_BioMet"/>
</dbReference>
<keyword evidence="8" id="KW-1185">Reference proteome</keyword>
<dbReference type="PANTHER" id="PTHR13789:SF236">
    <property type="entry name" value="MONOOXYGENASE, PUTATIVE (AFU_ORTHOLOGUE AFUA_6G12060)-RELATED"/>
    <property type="match status" value="1"/>
</dbReference>